<protein>
    <submittedName>
        <fullName evidence="2">Heterokaryon incompatibility protein-domain-containing protein</fullName>
    </submittedName>
</protein>
<dbReference type="EMBL" id="KQ964245">
    <property type="protein sequence ID" value="KXJ96508.1"/>
    <property type="molecule type" value="Genomic_DNA"/>
</dbReference>
<evidence type="ECO:0000313" key="2">
    <source>
        <dbReference type="EMBL" id="KXJ96508.1"/>
    </source>
</evidence>
<sequence length="486" mass="56052">MRLLNTTTITFTDWEVTEVPPYAILSHVWGEDEVLYHDIIKKTAQAKKAGYDKVFNTCQQARRDGYEWAWIDSCCINKTDGVELSEAINSMYKWYQRADICYAYLVDVELLNPLALEPNPVWQGEAEARRKQPRWSFYEINYSNWDIEGDPVTEVAPRWQWTSAAPEGGSRTGNRTQEAHEFLDSLARSNWFRRGWTLQELIAPPQVVFYNKTWIEIGTRKSLKEHVATIAGIEVSALLGGVQILRKLPAALKMSWASNRYTTKVEDMAYCLLGIFDITMPLLYGEGAKAMIRLQELIFLQTEDYSLFLCEKDYRDLHSTFALTPHSFHRNIQATIPKWAGVRKRSAVLDFRDIYMRPGSIVNLDPPVLSQARGMRITIAKKKTQVTGFPGANDAVVWTYWCFRHENEEYYICLDLDTRGTRRDDYDTGYDSQYPEVYGMGDKQPEKPDQVTIATATDTWSRSWYTPILNVDYAANTTSQLPTQYT</sequence>
<feature type="domain" description="Heterokaryon incompatibility" evidence="1">
    <location>
        <begin position="22"/>
        <end position="200"/>
    </location>
</feature>
<dbReference type="PANTHER" id="PTHR10622:SF10">
    <property type="entry name" value="HET DOMAIN-CONTAINING PROTEIN"/>
    <property type="match status" value="1"/>
</dbReference>
<reference evidence="3" key="1">
    <citation type="submission" date="2016-02" db="EMBL/GenBank/DDBJ databases">
        <title>Draft genome sequence of Microdochium bolleyi, a fungal endophyte of beachgrass.</title>
        <authorList>
            <consortium name="DOE Joint Genome Institute"/>
            <person name="David A.S."/>
            <person name="May G."/>
            <person name="Haridas S."/>
            <person name="Lim J."/>
            <person name="Wang M."/>
            <person name="Labutti K."/>
            <person name="Lipzen A."/>
            <person name="Barry K."/>
            <person name="Grigoriev I.V."/>
        </authorList>
    </citation>
    <scope>NUCLEOTIDE SEQUENCE [LARGE SCALE GENOMIC DNA]</scope>
    <source>
        <strain evidence="3">J235TASD1</strain>
    </source>
</reference>
<dbReference type="OrthoDB" id="4745482at2759"/>
<dbReference type="Pfam" id="PF06985">
    <property type="entry name" value="HET"/>
    <property type="match status" value="1"/>
</dbReference>
<dbReference type="AlphaFoldDB" id="A0A136JH97"/>
<organism evidence="2 3">
    <name type="scientific">Microdochium bolleyi</name>
    <dbReference type="NCBI Taxonomy" id="196109"/>
    <lineage>
        <taxon>Eukaryota</taxon>
        <taxon>Fungi</taxon>
        <taxon>Dikarya</taxon>
        <taxon>Ascomycota</taxon>
        <taxon>Pezizomycotina</taxon>
        <taxon>Sordariomycetes</taxon>
        <taxon>Xylariomycetidae</taxon>
        <taxon>Xylariales</taxon>
        <taxon>Microdochiaceae</taxon>
        <taxon>Microdochium</taxon>
    </lineage>
</organism>
<proteinExistence type="predicted"/>
<dbReference type="InterPro" id="IPR010730">
    <property type="entry name" value="HET"/>
</dbReference>
<dbReference type="PANTHER" id="PTHR10622">
    <property type="entry name" value="HET DOMAIN-CONTAINING PROTEIN"/>
    <property type="match status" value="1"/>
</dbReference>
<evidence type="ECO:0000313" key="3">
    <source>
        <dbReference type="Proteomes" id="UP000070501"/>
    </source>
</evidence>
<evidence type="ECO:0000259" key="1">
    <source>
        <dbReference type="Pfam" id="PF06985"/>
    </source>
</evidence>
<name>A0A136JH97_9PEZI</name>
<accession>A0A136JH97</accession>
<dbReference type="Proteomes" id="UP000070501">
    <property type="component" value="Unassembled WGS sequence"/>
</dbReference>
<gene>
    <name evidence="2" type="ORF">Micbo1qcDRAFT_199315</name>
</gene>
<dbReference type="STRING" id="196109.A0A136JH97"/>
<dbReference type="InParanoid" id="A0A136JH97"/>
<keyword evidence="3" id="KW-1185">Reference proteome</keyword>